<organism evidence="1 2">
    <name type="scientific">Porites evermanni</name>
    <dbReference type="NCBI Taxonomy" id="104178"/>
    <lineage>
        <taxon>Eukaryota</taxon>
        <taxon>Metazoa</taxon>
        <taxon>Cnidaria</taxon>
        <taxon>Anthozoa</taxon>
        <taxon>Hexacorallia</taxon>
        <taxon>Scleractinia</taxon>
        <taxon>Fungiina</taxon>
        <taxon>Poritidae</taxon>
        <taxon>Porites</taxon>
    </lineage>
</organism>
<evidence type="ECO:0008006" key="3">
    <source>
        <dbReference type="Google" id="ProtNLM"/>
    </source>
</evidence>
<dbReference type="PANTHER" id="PTHR35450">
    <property type="entry name" value="REVERSE TRANSCRIPTASE DOMAIN-CONTAINING PROTEIN"/>
    <property type="match status" value="1"/>
</dbReference>
<dbReference type="Proteomes" id="UP001159427">
    <property type="component" value="Unassembled WGS sequence"/>
</dbReference>
<dbReference type="PANTHER" id="PTHR35450:SF2">
    <property type="entry name" value="REVERSE TRANSCRIPTASE DOMAIN-CONTAINING PROTEIN"/>
    <property type="match status" value="1"/>
</dbReference>
<dbReference type="EMBL" id="CALNXI010001561">
    <property type="protein sequence ID" value="CAH3172135.1"/>
    <property type="molecule type" value="Genomic_DNA"/>
</dbReference>
<comment type="caution">
    <text evidence="1">The sequence shown here is derived from an EMBL/GenBank/DDBJ whole genome shotgun (WGS) entry which is preliminary data.</text>
</comment>
<keyword evidence="2" id="KW-1185">Reference proteome</keyword>
<protein>
    <recommendedName>
        <fullName evidence="3">Reverse transcriptase domain-containing protein</fullName>
    </recommendedName>
</protein>
<evidence type="ECO:0000313" key="2">
    <source>
        <dbReference type="Proteomes" id="UP001159427"/>
    </source>
</evidence>
<gene>
    <name evidence="1" type="ORF">PEVE_00008258</name>
</gene>
<name>A0ABN8QZD6_9CNID</name>
<accession>A0ABN8QZD6</accession>
<reference evidence="1 2" key="1">
    <citation type="submission" date="2022-05" db="EMBL/GenBank/DDBJ databases">
        <authorList>
            <consortium name="Genoscope - CEA"/>
            <person name="William W."/>
        </authorList>
    </citation>
    <scope>NUCLEOTIDE SEQUENCE [LARGE SCALE GENOMIC DNA]</scope>
</reference>
<feature type="non-terminal residue" evidence="1">
    <location>
        <position position="346"/>
    </location>
</feature>
<evidence type="ECO:0000313" key="1">
    <source>
        <dbReference type="EMBL" id="CAH3172135.1"/>
    </source>
</evidence>
<proteinExistence type="predicted"/>
<sequence length="346" mass="40173">MKETIRKEYNRRVRLILRTELNGRNEIAAINSLAVSVVQYSFGIIDWKISKLKKIDTKTRKLLNMHKMLHPKADVERLYIPTKDGGRGIKTATIGLNHNLKHKEGQYSKQELEHERYKAKHSITKTATKFKREVTMPEIMNREDKSASENAKALKHMFKSKMKSMKEEKWKNKALHVQYPRNLEKPHVDTVTTNKWLSSNLKGERGTTYRSSRPGNKHQKLPEVICGQPVKSKCKMCPQHEETVDHIVSGCEVLAKTEYISRHDNAAAYLHWSICKDRDIEIIDKWYQPEPEAVMHTEDKNITALWDMPVNTDRTITANRPDIFFVKDSVNSTCKLIEITVPSDRN</sequence>